<reference evidence="2 3" key="1">
    <citation type="submission" date="2019-01" db="EMBL/GenBank/DDBJ databases">
        <authorList>
            <person name="Chen W.-M."/>
        </authorList>
    </citation>
    <scope>NUCLEOTIDE SEQUENCE [LARGE SCALE GENOMIC DNA]</scope>
    <source>
        <strain evidence="2 3">KYPY4</strain>
    </source>
</reference>
<dbReference type="RefSeq" id="WP_128226928.1">
    <property type="nucleotide sequence ID" value="NZ_SACR01000001.1"/>
</dbReference>
<evidence type="ECO:0000259" key="1">
    <source>
        <dbReference type="Pfam" id="PF07589"/>
    </source>
</evidence>
<evidence type="ECO:0000313" key="2">
    <source>
        <dbReference type="EMBL" id="RVU49291.1"/>
    </source>
</evidence>
<accession>A0A437RRJ3</accession>
<dbReference type="Proteomes" id="UP000285575">
    <property type="component" value="Unassembled WGS sequence"/>
</dbReference>
<sequence length="294" mass="30645">MNTRSALHTGRKAAIAATLALGLGLATDKPAEALTIMLNFVAAPTIDRAGVASVPETFASWGFTGMSITDIRNATLAAVQNHYLGYPSFATNAQSPLPAGYELNINFEWSNGNTAPTNGDTEWYTMAIGDANPNVGFLGQACLGCVRNSAGVSSVANGTIFGSTLTDSIAGLLSLATNNQQRINLLAGTVTHEIGHGLSLVHPSGQAPNPGESLWSVMATGASPSLMPSIERTKDRDFSYAEFATLIQTVGLRQVAVIPEPGTWLLMALGLVAVGVQARRVAPARQRQAEPALA</sequence>
<dbReference type="SUPFAM" id="SSF55486">
    <property type="entry name" value="Metalloproteases ('zincins'), catalytic domain"/>
    <property type="match status" value="2"/>
</dbReference>
<protein>
    <submittedName>
        <fullName evidence="2">PEP-CTERM sorting domain-containing protein</fullName>
    </submittedName>
</protein>
<organism evidence="2 3">
    <name type="scientific">Rubrivivax rivuli</name>
    <dbReference type="NCBI Taxonomy" id="1862385"/>
    <lineage>
        <taxon>Bacteria</taxon>
        <taxon>Pseudomonadati</taxon>
        <taxon>Pseudomonadota</taxon>
        <taxon>Betaproteobacteria</taxon>
        <taxon>Burkholderiales</taxon>
        <taxon>Sphaerotilaceae</taxon>
        <taxon>Rubrivivax</taxon>
    </lineage>
</organism>
<feature type="domain" description="Ice-binding protein C-terminal" evidence="1">
    <location>
        <begin position="258"/>
        <end position="280"/>
    </location>
</feature>
<evidence type="ECO:0000313" key="3">
    <source>
        <dbReference type="Proteomes" id="UP000285575"/>
    </source>
</evidence>
<dbReference type="NCBIfam" id="TIGR02595">
    <property type="entry name" value="PEP_CTERM"/>
    <property type="match status" value="1"/>
</dbReference>
<gene>
    <name evidence="2" type="ORF">EOE66_01585</name>
</gene>
<name>A0A437RRJ3_9BURK</name>
<comment type="caution">
    <text evidence="2">The sequence shown here is derived from an EMBL/GenBank/DDBJ whole genome shotgun (WGS) entry which is preliminary data.</text>
</comment>
<dbReference type="OrthoDB" id="6026154at2"/>
<dbReference type="Pfam" id="PF07589">
    <property type="entry name" value="PEP-CTERM"/>
    <property type="match status" value="1"/>
</dbReference>
<dbReference type="EMBL" id="SACR01000001">
    <property type="protein sequence ID" value="RVU49291.1"/>
    <property type="molecule type" value="Genomic_DNA"/>
</dbReference>
<dbReference type="InterPro" id="IPR013424">
    <property type="entry name" value="Ice-binding_C"/>
</dbReference>
<proteinExistence type="predicted"/>
<dbReference type="AlphaFoldDB" id="A0A437RRJ3"/>
<keyword evidence="3" id="KW-1185">Reference proteome</keyword>